<accession>A0A061A568</accession>
<reference evidence="1" key="1">
    <citation type="submission" date="2014-05" db="EMBL/GenBank/DDBJ databases">
        <authorList>
            <person name="Horn Fabian"/>
        </authorList>
    </citation>
    <scope>NUCLEOTIDE SEQUENCE</scope>
</reference>
<gene>
    <name evidence="1" type="ORF">SIRAN9940</name>
</gene>
<sequence>MCFPETVGAAEFVRVRLQAASPAD</sequence>
<dbReference type="HOGENOM" id="CLU_3421224_0_0_11"/>
<evidence type="ECO:0000313" key="1">
    <source>
        <dbReference type="EMBL" id="CDR17980.1"/>
    </source>
</evidence>
<proteinExistence type="predicted"/>
<name>A0A061A568_9ACTN</name>
<organism evidence="1">
    <name type="scientific">Streptomyces iranensis</name>
    <dbReference type="NCBI Taxonomy" id="576784"/>
    <lineage>
        <taxon>Bacteria</taxon>
        <taxon>Bacillati</taxon>
        <taxon>Actinomycetota</taxon>
        <taxon>Actinomycetes</taxon>
        <taxon>Kitasatosporales</taxon>
        <taxon>Streptomycetaceae</taxon>
        <taxon>Streptomyces</taxon>
        <taxon>Streptomyces violaceusniger group</taxon>
    </lineage>
</organism>
<dbReference type="EMBL" id="LK022848">
    <property type="protein sequence ID" value="CDR17980.1"/>
    <property type="molecule type" value="Genomic_DNA"/>
</dbReference>
<protein>
    <submittedName>
        <fullName evidence="1">Uncharacterized protein</fullName>
    </submittedName>
</protein>
<dbReference type="AlphaFoldDB" id="A0A061A568"/>